<dbReference type="GO" id="GO:0008654">
    <property type="term" value="P:phospholipid biosynthetic process"/>
    <property type="evidence" value="ECO:0007669"/>
    <property type="project" value="UniProtKB-KW"/>
</dbReference>
<dbReference type="GO" id="GO:0016301">
    <property type="term" value="F:kinase activity"/>
    <property type="evidence" value="ECO:0007669"/>
    <property type="project" value="InterPro"/>
</dbReference>
<evidence type="ECO:0000256" key="7">
    <source>
        <dbReference type="ARBA" id="ARBA00023136"/>
    </source>
</evidence>
<evidence type="ECO:0000256" key="2">
    <source>
        <dbReference type="ARBA" id="ARBA00022516"/>
    </source>
</evidence>
<keyword evidence="8" id="KW-0594">Phospholipid biosynthesis</keyword>
<dbReference type="eggNOG" id="COG0344">
    <property type="taxonomic scope" value="Bacteria"/>
</dbReference>
<proteinExistence type="predicted"/>
<dbReference type="GO" id="GO:0005524">
    <property type="term" value="F:ATP binding"/>
    <property type="evidence" value="ECO:0007669"/>
    <property type="project" value="InterPro"/>
</dbReference>
<keyword evidence="3" id="KW-0808">Transferase</keyword>
<dbReference type="SMART" id="SM01207">
    <property type="entry name" value="G3P_acyltransf"/>
    <property type="match status" value="1"/>
</dbReference>
<evidence type="ECO:0000256" key="9">
    <source>
        <dbReference type="ARBA" id="ARBA00023264"/>
    </source>
</evidence>
<dbReference type="SUPFAM" id="SSF52009">
    <property type="entry name" value="Phosphohistidine domain"/>
    <property type="match status" value="1"/>
</dbReference>
<protein>
    <recommendedName>
        <fullName evidence="15">Phosphoenolpyruvate synthase</fullName>
    </recommendedName>
</protein>
<evidence type="ECO:0000313" key="13">
    <source>
        <dbReference type="EMBL" id="EAZ94243.1"/>
    </source>
</evidence>
<dbReference type="InterPro" id="IPR003811">
    <property type="entry name" value="G3P_acylTferase_PlsY"/>
</dbReference>
<feature type="transmembrane region" description="Helical" evidence="10">
    <location>
        <begin position="161"/>
        <end position="178"/>
    </location>
</feature>
<feature type="transmembrane region" description="Helical" evidence="10">
    <location>
        <begin position="43"/>
        <end position="62"/>
    </location>
</feature>
<dbReference type="SUPFAM" id="SSF56059">
    <property type="entry name" value="Glutathione synthetase ATP-binding domain-like"/>
    <property type="match status" value="1"/>
</dbReference>
<dbReference type="InterPro" id="IPR013815">
    <property type="entry name" value="ATP_grasp_subdomain_1"/>
</dbReference>
<reference evidence="13 14" key="1">
    <citation type="submission" date="2007-03" db="EMBL/GenBank/DDBJ databases">
        <authorList>
            <person name="Stal L."/>
            <person name="Ferriera S."/>
            <person name="Johnson J."/>
            <person name="Kravitz S."/>
            <person name="Beeson K."/>
            <person name="Sutton G."/>
            <person name="Rogers Y.-H."/>
            <person name="Friedman R."/>
            <person name="Frazier M."/>
            <person name="Venter J.C."/>
        </authorList>
    </citation>
    <scope>NUCLEOTIDE SEQUENCE [LARGE SCALE GENOMIC DNA]</scope>
    <source>
        <strain evidence="13 14">CCY0110</strain>
    </source>
</reference>
<evidence type="ECO:0000256" key="10">
    <source>
        <dbReference type="SAM" id="Phobius"/>
    </source>
</evidence>
<evidence type="ECO:0000256" key="3">
    <source>
        <dbReference type="ARBA" id="ARBA00022679"/>
    </source>
</evidence>
<evidence type="ECO:0000256" key="4">
    <source>
        <dbReference type="ARBA" id="ARBA00022692"/>
    </source>
</evidence>
<keyword evidence="5 10" id="KW-1133">Transmembrane helix</keyword>
<dbReference type="Pfam" id="PF00391">
    <property type="entry name" value="PEP-utilizers"/>
    <property type="match status" value="1"/>
</dbReference>
<feature type="domain" description="Pyruvate phosphate dikinase AMP/ATP-binding" evidence="12">
    <location>
        <begin position="262"/>
        <end position="451"/>
    </location>
</feature>
<dbReference type="eggNOG" id="COG3848">
    <property type="taxonomic scope" value="Bacteria"/>
</dbReference>
<comment type="caution">
    <text evidence="13">The sequence shown here is derived from an EMBL/GenBank/DDBJ whole genome shotgun (WGS) entry which is preliminary data.</text>
</comment>
<dbReference type="Pfam" id="PF02660">
    <property type="entry name" value="G3P_acyltransf"/>
    <property type="match status" value="1"/>
</dbReference>
<evidence type="ECO:0000256" key="1">
    <source>
        <dbReference type="ARBA" id="ARBA00022475"/>
    </source>
</evidence>
<organism evidence="13 14">
    <name type="scientific">Crocosphaera chwakensis CCY0110</name>
    <dbReference type="NCBI Taxonomy" id="391612"/>
    <lineage>
        <taxon>Bacteria</taxon>
        <taxon>Bacillati</taxon>
        <taxon>Cyanobacteriota</taxon>
        <taxon>Cyanophyceae</taxon>
        <taxon>Oscillatoriophycideae</taxon>
        <taxon>Chroococcales</taxon>
        <taxon>Aphanothecaceae</taxon>
        <taxon>Crocosphaera</taxon>
        <taxon>Crocosphaera chwakensis</taxon>
    </lineage>
</organism>
<dbReference type="GO" id="GO:0005886">
    <property type="term" value="C:plasma membrane"/>
    <property type="evidence" value="ECO:0007669"/>
    <property type="project" value="InterPro"/>
</dbReference>
<dbReference type="OrthoDB" id="9765468at2"/>
<accession>A3IH01</accession>
<evidence type="ECO:0000256" key="8">
    <source>
        <dbReference type="ARBA" id="ARBA00023209"/>
    </source>
</evidence>
<keyword evidence="14" id="KW-1185">Reference proteome</keyword>
<keyword evidence="4 10" id="KW-0812">Transmembrane</keyword>
<keyword evidence="6" id="KW-0443">Lipid metabolism</keyword>
<feature type="domain" description="PEP-utilising enzyme mobile" evidence="11">
    <location>
        <begin position="889"/>
        <end position="959"/>
    </location>
</feature>
<dbReference type="Pfam" id="PF01326">
    <property type="entry name" value="PPDK_N"/>
    <property type="match status" value="1"/>
</dbReference>
<keyword evidence="9" id="KW-1208">Phospholipid metabolism</keyword>
<evidence type="ECO:0008006" key="15">
    <source>
        <dbReference type="Google" id="ProtNLM"/>
    </source>
</evidence>
<dbReference type="InterPro" id="IPR008279">
    <property type="entry name" value="PEP-util_enz_mobile_dom"/>
</dbReference>
<dbReference type="Gene3D" id="3.30.1490.20">
    <property type="entry name" value="ATP-grasp fold, A domain"/>
    <property type="match status" value="1"/>
</dbReference>
<sequence length="966" mass="108691">MTFLIGALIIFIVCPLLGGLPLINWLTYAIKGKKLSQLGTGNVSVSAAFYHGGTLVGVLAVLSEAGKGIIVVLLARYFFPFEPFWELMALIALIIGRYWRGKGAGTTNLFWGMMVHDWAATFLTALIGLSSFTIFRDRVTGRLVALLLLAFILTVRHSHDLGYIVLAWSLSGLMAWIFSKIPDDLSLPETGIKSSSKNMFTFFRGEKSILSLNDKLESNKVGSKAANLAYLRSLGYGVPNGWILLPGDDSQILLDYIDPSIENPFAVRSSAMGEDTETASAAGQYLTILNVTNKGELQRAILDCLTAYNHPHAVKYRRDKGQSDEGIALLIQKQIKGTFSGVAFSRDPVNPLNNCVIVEALPGGANQIVSGKITPEQYKVEVYNELENDVINIKNTEQIKSRNVPNFIIEKVAILARDIETLYHGVPQDIEWTYDGETLWILQTRSITNLQPIWTRKIASEVIPGVIHPLTWSINKPLTCGVWGDIFTLVLKDRATDLDFSQTATLHYQQAYFNATLLGQIFRRMGLPPESLEFLTRGTKMTKPSISSTISNLPGLFRLLKREWTLKKDFWEDYQQQFKPQLEKLQHQDINQLSPQELLQNIDKILSLLKPATYYSILAPLSLALRQTILKVSPEKLNNSVTPEIAALQSLENLANEINLLTNEENIDNREDLFSILEKSQKGKNLIQEFYQIIEDYGYLSDVATDISIPCWRDNPNIVKILLTQLTKNSGQRNNISRKNNSNWRIKQVQKRLNLKGKVTEIYSQLLAQLRWHFLALSHYLIETQVIQEYHDIFELTYAEILDIIQDENKNNYTELNKKISKRKEQFNIHQNLKRIPYIVYGNITPIPDNKTKLSSNSSRKFQGIGASFGQAEGYIKICRNFQQIEEIKANTILVIPYADSGWSPLLANADGIIAEVGGALSHGAIIAREYGIPAVMNIDHATEIFREGQKVKIDGQQGIIELLED</sequence>
<dbReference type="Proteomes" id="UP000003781">
    <property type="component" value="Unassembled WGS sequence"/>
</dbReference>
<dbReference type="RefSeq" id="WP_008272582.1">
    <property type="nucleotide sequence ID" value="NZ_AAXW01000001.1"/>
</dbReference>
<evidence type="ECO:0000313" key="14">
    <source>
        <dbReference type="Proteomes" id="UP000003781"/>
    </source>
</evidence>
<feature type="transmembrane region" description="Helical" evidence="10">
    <location>
        <begin position="74"/>
        <end position="99"/>
    </location>
</feature>
<keyword evidence="7 10" id="KW-0472">Membrane</keyword>
<evidence type="ECO:0000259" key="12">
    <source>
        <dbReference type="Pfam" id="PF01326"/>
    </source>
</evidence>
<evidence type="ECO:0000256" key="5">
    <source>
        <dbReference type="ARBA" id="ARBA00022989"/>
    </source>
</evidence>
<dbReference type="GO" id="GO:0043772">
    <property type="term" value="F:acyl-phosphate glycerol-3-phosphate acyltransferase activity"/>
    <property type="evidence" value="ECO:0007669"/>
    <property type="project" value="InterPro"/>
</dbReference>
<dbReference type="InterPro" id="IPR051549">
    <property type="entry name" value="PEP_Utilizing_Enz"/>
</dbReference>
<dbReference type="PANTHER" id="PTHR43615:SF1">
    <property type="entry name" value="PPDK_N DOMAIN-CONTAINING PROTEIN"/>
    <property type="match status" value="1"/>
</dbReference>
<dbReference type="EMBL" id="AAXW01000001">
    <property type="protein sequence ID" value="EAZ94243.1"/>
    <property type="molecule type" value="Genomic_DNA"/>
</dbReference>
<evidence type="ECO:0000259" key="11">
    <source>
        <dbReference type="Pfam" id="PF00391"/>
    </source>
</evidence>
<dbReference type="PANTHER" id="PTHR43615">
    <property type="entry name" value="PHOSPHOENOLPYRUVATE SYNTHASE-RELATED"/>
    <property type="match status" value="1"/>
</dbReference>
<dbReference type="AlphaFoldDB" id="A3IH01"/>
<feature type="transmembrane region" description="Helical" evidence="10">
    <location>
        <begin position="111"/>
        <end position="132"/>
    </location>
</feature>
<keyword evidence="2" id="KW-0444">Lipid biosynthesis</keyword>
<dbReference type="Gene3D" id="3.50.30.10">
    <property type="entry name" value="Phosphohistidine domain"/>
    <property type="match status" value="1"/>
</dbReference>
<dbReference type="InterPro" id="IPR036637">
    <property type="entry name" value="Phosphohistidine_dom_sf"/>
</dbReference>
<dbReference type="eggNOG" id="COG0574">
    <property type="taxonomic scope" value="Bacteria"/>
</dbReference>
<keyword evidence="1" id="KW-1003">Cell membrane</keyword>
<name>A3IH01_9CHRO</name>
<dbReference type="InterPro" id="IPR002192">
    <property type="entry name" value="PPDK_AMP/ATP-bd"/>
</dbReference>
<evidence type="ECO:0000256" key="6">
    <source>
        <dbReference type="ARBA" id="ARBA00023098"/>
    </source>
</evidence>
<dbReference type="Gene3D" id="3.30.470.20">
    <property type="entry name" value="ATP-grasp fold, B domain"/>
    <property type="match status" value="1"/>
</dbReference>
<gene>
    <name evidence="13" type="ORF">CY0110_10222</name>
</gene>